<dbReference type="PANTHER" id="PTHR42852:SF6">
    <property type="entry name" value="THIOL:DISULFIDE INTERCHANGE PROTEIN DSBE"/>
    <property type="match status" value="1"/>
</dbReference>
<accession>A0ABZ1DZE0</accession>
<dbReference type="Proteomes" id="UP001623290">
    <property type="component" value="Chromosome"/>
</dbReference>
<dbReference type="InterPro" id="IPR013766">
    <property type="entry name" value="Thioredoxin_domain"/>
</dbReference>
<dbReference type="InterPro" id="IPR050553">
    <property type="entry name" value="Thioredoxin_ResA/DsbE_sf"/>
</dbReference>
<evidence type="ECO:0000256" key="1">
    <source>
        <dbReference type="ARBA" id="ARBA00004196"/>
    </source>
</evidence>
<evidence type="ECO:0000256" key="4">
    <source>
        <dbReference type="ARBA" id="ARBA00023157"/>
    </source>
</evidence>
<dbReference type="NCBIfam" id="TIGR00385">
    <property type="entry name" value="dsbE"/>
    <property type="match status" value="1"/>
</dbReference>
<dbReference type="PROSITE" id="PS00194">
    <property type="entry name" value="THIOREDOXIN_1"/>
    <property type="match status" value="1"/>
</dbReference>
<comment type="subcellular location">
    <subcellularLocation>
        <location evidence="1">Cell envelope</location>
    </subcellularLocation>
</comment>
<sequence length="176" mass="19085">MVKPLMLAPPLVFAGLAILFVWGMWRQDPSQLPTAFAGKDAPAVALSPLGSLPEFNDSDLRDGQVKLVNFWASWCAPCRVEHPNLEALSGQGVEILGVNYKDTPDKALKFLNSLGNPFARAGQDPQGQMALNWGVYGVPETFVVDGQGKVLMRYAGPLTEDVIAQKIRPLLPKASQ</sequence>
<comment type="similarity">
    <text evidence="2">Belongs to the thioredoxin family. DsbE subfamily.</text>
</comment>
<dbReference type="PROSITE" id="PS51352">
    <property type="entry name" value="THIOREDOXIN_2"/>
    <property type="match status" value="1"/>
</dbReference>
<keyword evidence="6" id="KW-0812">Transmembrane</keyword>
<protein>
    <submittedName>
        <fullName evidence="8">DsbE family thiol:disulfide interchange protein</fullName>
    </submittedName>
</protein>
<evidence type="ECO:0000256" key="2">
    <source>
        <dbReference type="ARBA" id="ARBA00007758"/>
    </source>
</evidence>
<feature type="transmembrane region" description="Helical" evidence="6">
    <location>
        <begin position="6"/>
        <end position="25"/>
    </location>
</feature>
<feature type="domain" description="Thioredoxin" evidence="7">
    <location>
        <begin position="35"/>
        <end position="172"/>
    </location>
</feature>
<gene>
    <name evidence="8" type="ORF">RPE78_12500</name>
</gene>
<keyword evidence="4" id="KW-1015">Disulfide bond</keyword>
<evidence type="ECO:0000313" key="9">
    <source>
        <dbReference type="Proteomes" id="UP001623290"/>
    </source>
</evidence>
<keyword evidence="9" id="KW-1185">Reference proteome</keyword>
<dbReference type="InterPro" id="IPR013740">
    <property type="entry name" value="Redoxin"/>
</dbReference>
<dbReference type="RefSeq" id="WP_406720741.1">
    <property type="nucleotide sequence ID" value="NZ_CP135443.1"/>
</dbReference>
<evidence type="ECO:0000259" key="7">
    <source>
        <dbReference type="PROSITE" id="PS51352"/>
    </source>
</evidence>
<dbReference type="Pfam" id="PF08534">
    <property type="entry name" value="Redoxin"/>
    <property type="match status" value="1"/>
</dbReference>
<proteinExistence type="inferred from homology"/>
<organism evidence="8 9">
    <name type="scientific">Thioclava litoralis</name>
    <dbReference type="NCBI Taxonomy" id="3076557"/>
    <lineage>
        <taxon>Bacteria</taxon>
        <taxon>Pseudomonadati</taxon>
        <taxon>Pseudomonadota</taxon>
        <taxon>Alphaproteobacteria</taxon>
        <taxon>Rhodobacterales</taxon>
        <taxon>Paracoccaceae</taxon>
        <taxon>Thioclava</taxon>
    </lineage>
</organism>
<keyword evidence="6" id="KW-0472">Membrane</keyword>
<evidence type="ECO:0000256" key="3">
    <source>
        <dbReference type="ARBA" id="ARBA00022748"/>
    </source>
</evidence>
<dbReference type="CDD" id="cd03010">
    <property type="entry name" value="TlpA_like_DsbE"/>
    <property type="match status" value="1"/>
</dbReference>
<dbReference type="SUPFAM" id="SSF52833">
    <property type="entry name" value="Thioredoxin-like"/>
    <property type="match status" value="1"/>
</dbReference>
<evidence type="ECO:0000313" key="8">
    <source>
        <dbReference type="EMBL" id="WRY33488.1"/>
    </source>
</evidence>
<dbReference type="Gene3D" id="3.40.30.10">
    <property type="entry name" value="Glutaredoxin"/>
    <property type="match status" value="1"/>
</dbReference>
<dbReference type="PANTHER" id="PTHR42852">
    <property type="entry name" value="THIOL:DISULFIDE INTERCHANGE PROTEIN DSBE"/>
    <property type="match status" value="1"/>
</dbReference>
<dbReference type="InterPro" id="IPR036249">
    <property type="entry name" value="Thioredoxin-like_sf"/>
</dbReference>
<dbReference type="EMBL" id="CP135443">
    <property type="protein sequence ID" value="WRY33488.1"/>
    <property type="molecule type" value="Genomic_DNA"/>
</dbReference>
<reference evidence="8 9" key="1">
    <citation type="submission" date="2023-09" db="EMBL/GenBank/DDBJ databases">
        <title>Thioclava shenzhenensis sp. nov., a multidrug resistant bacteria-antagonizing species isolated from coastal seawater.</title>
        <authorList>
            <person name="Long M."/>
        </authorList>
    </citation>
    <scope>NUCLEOTIDE SEQUENCE [LARGE SCALE GENOMIC DNA]</scope>
    <source>
        <strain evidence="8 9">FTW29</strain>
    </source>
</reference>
<evidence type="ECO:0000256" key="6">
    <source>
        <dbReference type="SAM" id="Phobius"/>
    </source>
</evidence>
<name>A0ABZ1DZE0_9RHOB</name>
<keyword evidence="3" id="KW-0201">Cytochrome c-type biogenesis</keyword>
<dbReference type="InterPro" id="IPR004799">
    <property type="entry name" value="Periplasmic_diS_OxRdtase_DsbE"/>
</dbReference>
<keyword evidence="5" id="KW-0676">Redox-active center</keyword>
<dbReference type="InterPro" id="IPR017937">
    <property type="entry name" value="Thioredoxin_CS"/>
</dbReference>
<evidence type="ECO:0000256" key="5">
    <source>
        <dbReference type="ARBA" id="ARBA00023284"/>
    </source>
</evidence>
<keyword evidence="6" id="KW-1133">Transmembrane helix</keyword>